<protein>
    <submittedName>
        <fullName evidence="6">Cell divisionFtsK/SpoIIIE</fullName>
    </submittedName>
</protein>
<keyword evidence="2 3" id="KW-0067">ATP-binding</keyword>
<sequence length="933" mass="101436">MPSLAQAAAATQERPPSLGGTDPGGSGLLSEPGTTMLTRTAALPPRPTTWPTRSLVCLAGAVAGYAAAPEVGYPKLSAVAAVLGGAASLHEAVHGVRSARRAALADDLTEALTPLLGLRKPSRRHVEASRWKPERPEKGEAGEGGAGVIASRWNGWWVGTPLRLKLAYARGVVNADHPKWKTSVLDTVSRLLGCDYVIVRHDTRKGVVQLRRKYRDASLAPYLELEVLRAERLVRSLLGPGARLTPEFDEMQASLESDDFDQAPAAGTSSPSEEATAVTRQIVALNVHHQAGTRVATAAQRARVERSMSAMMAGRWRARFQLHQDFVRFELRPTLPTRVPSPAPREHDMDPLLNYDRVEIPYAVDEDGATIAWRPAIDPMLMVVGPTGTGKTVLLHNIVARFAKWGWPVHIVDGKGIEFLGFREWPNVQTVATYVDEQVALIHAVWQIMEDRYAAVIAGEATETDFEPVVLILDEFRDFYGNVLPWYADIRVTGRGGDPSKPPVLEAVKSIARKGRSSRVHLVLGTQRPDADFLSGEARDNFRARVALGRLSPQGANMMWDSYTAGVSVPRIRGRGTTLGPAGNVIEVQTFWTPDPRKVREGQHDDLDILRALRPSEAAHERLVIVPPEPRQGKNDEEEDVRYSQWSRPYFQPSLTAGVGARPSEHLRDVARIIPLKLRPDLATRSLLSPALAAEWLPPNVAAEHDPADTDGIVIVEPDPRAGRFVSIEPAGRGPRQGQASRTRAADLLGRGEIDADDDSGEDLSEAGELDGSAGDPFDGYGDPVDLDVDELAAGYLVLVDDGTDHWAVLEGDPEEDFDEPDLRSLEWRDDQDDAASLTVDAGTLITARIPRDDDLEAEDSPARRAPSRASSPRAGGSRVTSKVNAPRGAEAAPRPSRPQRVRATSRRPPTAPAVTNPSQAEAGERAHLHVVR</sequence>
<dbReference type="OrthoDB" id="5083868at2"/>
<dbReference type="InterPro" id="IPR050206">
    <property type="entry name" value="FtsK/SpoIIIE/SftA"/>
</dbReference>
<keyword evidence="6" id="KW-0614">Plasmid</keyword>
<proteinExistence type="predicted"/>
<dbReference type="SMART" id="SM00382">
    <property type="entry name" value="AAA"/>
    <property type="match status" value="1"/>
</dbReference>
<dbReference type="KEGG" id="kra:Krad_4625"/>
<dbReference type="GO" id="GO:0051301">
    <property type="term" value="P:cell division"/>
    <property type="evidence" value="ECO:0007669"/>
    <property type="project" value="UniProtKB-KW"/>
</dbReference>
<dbReference type="Gene3D" id="3.40.50.300">
    <property type="entry name" value="P-loop containing nucleotide triphosphate hydrolases"/>
    <property type="match status" value="1"/>
</dbReference>
<geneLocation type="plasmid" evidence="6 7">
    <name>pKRAD01</name>
</geneLocation>
<dbReference type="PANTHER" id="PTHR22683:SF41">
    <property type="entry name" value="DNA TRANSLOCASE FTSK"/>
    <property type="match status" value="1"/>
</dbReference>
<dbReference type="GO" id="GO:0003677">
    <property type="term" value="F:DNA binding"/>
    <property type="evidence" value="ECO:0007669"/>
    <property type="project" value="InterPro"/>
</dbReference>
<feature type="compositionally biased region" description="Low complexity" evidence="4">
    <location>
        <begin position="864"/>
        <end position="879"/>
    </location>
</feature>
<dbReference type="InterPro" id="IPR027417">
    <property type="entry name" value="P-loop_NTPase"/>
</dbReference>
<evidence type="ECO:0000313" key="6">
    <source>
        <dbReference type="EMBL" id="ABS06084.1"/>
    </source>
</evidence>
<dbReference type="AlphaFoldDB" id="A6WGZ5"/>
<feature type="compositionally biased region" description="Basic and acidic residues" evidence="4">
    <location>
        <begin position="923"/>
        <end position="933"/>
    </location>
</feature>
<keyword evidence="6" id="KW-0131">Cell cycle</keyword>
<evidence type="ECO:0000313" key="7">
    <source>
        <dbReference type="Proteomes" id="UP000001116"/>
    </source>
</evidence>
<evidence type="ECO:0000256" key="1">
    <source>
        <dbReference type="ARBA" id="ARBA00022741"/>
    </source>
</evidence>
<name>A6WGZ5_KINRD</name>
<evidence type="ECO:0000256" key="3">
    <source>
        <dbReference type="PROSITE-ProRule" id="PRU00289"/>
    </source>
</evidence>
<evidence type="ECO:0000259" key="5">
    <source>
        <dbReference type="PROSITE" id="PS50901"/>
    </source>
</evidence>
<feature type="region of interest" description="Disordered" evidence="4">
    <location>
        <begin position="1"/>
        <end position="33"/>
    </location>
</feature>
<dbReference type="InterPro" id="IPR002543">
    <property type="entry name" value="FtsK_dom"/>
</dbReference>
<feature type="domain" description="FtsK" evidence="5">
    <location>
        <begin position="368"/>
        <end position="557"/>
    </location>
</feature>
<dbReference type="CDD" id="cd01127">
    <property type="entry name" value="TrwB_TraG_TraD_VirD4"/>
    <property type="match status" value="1"/>
</dbReference>
<reference evidence="7" key="1">
    <citation type="journal article" date="2008" name="PLoS ONE">
        <title>Survival in nuclear waste, extreme resistance, and potential applications gleaned from the genome sequence of Kineococcus radiotolerans SRS30216.</title>
        <authorList>
            <person name="Bagwell C.E."/>
            <person name="Bhat S."/>
            <person name="Hawkins G.M."/>
            <person name="Smith B.W."/>
            <person name="Biswas T."/>
            <person name="Hoover T.R."/>
            <person name="Saunders E."/>
            <person name="Han C.S."/>
            <person name="Tsodikov O.V."/>
            <person name="Shimkets L.J."/>
        </authorList>
    </citation>
    <scope>NUCLEOTIDE SEQUENCE [LARGE SCALE GENOMIC DNA]</scope>
    <source>
        <strain evidence="7">ATCC BAA-149 / DSM 14245 / SRS30216</strain>
    </source>
</reference>
<dbReference type="EMBL" id="CP000751">
    <property type="protein sequence ID" value="ABS06084.1"/>
    <property type="molecule type" value="Genomic_DNA"/>
</dbReference>
<evidence type="ECO:0000256" key="4">
    <source>
        <dbReference type="SAM" id="MobiDB-lite"/>
    </source>
</evidence>
<feature type="compositionally biased region" description="Acidic residues" evidence="4">
    <location>
        <begin position="755"/>
        <end position="769"/>
    </location>
</feature>
<keyword evidence="6" id="KW-0132">Cell division</keyword>
<gene>
    <name evidence="6" type="ordered locus">Krad_4625</name>
</gene>
<keyword evidence="7" id="KW-1185">Reference proteome</keyword>
<dbReference type="GO" id="GO:0005524">
    <property type="term" value="F:ATP binding"/>
    <property type="evidence" value="ECO:0007669"/>
    <property type="project" value="UniProtKB-UniRule"/>
</dbReference>
<dbReference type="RefSeq" id="WP_012001938.1">
    <property type="nucleotide sequence ID" value="NC_009806.1"/>
</dbReference>
<dbReference type="Proteomes" id="UP000001116">
    <property type="component" value="Plasmid pKRAD01"/>
</dbReference>
<keyword evidence="1 3" id="KW-0547">Nucleotide-binding</keyword>
<feature type="binding site" evidence="3">
    <location>
        <begin position="385"/>
        <end position="392"/>
    </location>
    <ligand>
        <name>ATP</name>
        <dbReference type="ChEBI" id="CHEBI:30616"/>
    </ligand>
</feature>
<feature type="region of interest" description="Disordered" evidence="4">
    <location>
        <begin position="750"/>
        <end position="783"/>
    </location>
</feature>
<accession>A6WGZ5</accession>
<dbReference type="PROSITE" id="PS50901">
    <property type="entry name" value="FTSK"/>
    <property type="match status" value="1"/>
</dbReference>
<organism evidence="6 7">
    <name type="scientific">Kineococcus radiotolerans (strain ATCC BAA-149 / DSM 14245 / SRS30216)</name>
    <dbReference type="NCBI Taxonomy" id="266940"/>
    <lineage>
        <taxon>Bacteria</taxon>
        <taxon>Bacillati</taxon>
        <taxon>Actinomycetota</taxon>
        <taxon>Actinomycetes</taxon>
        <taxon>Kineosporiales</taxon>
        <taxon>Kineosporiaceae</taxon>
        <taxon>Kineococcus</taxon>
    </lineage>
</organism>
<feature type="region of interest" description="Disordered" evidence="4">
    <location>
        <begin position="851"/>
        <end position="933"/>
    </location>
</feature>
<dbReference type="HOGENOM" id="CLU_367198_0_0_11"/>
<dbReference type="PANTHER" id="PTHR22683">
    <property type="entry name" value="SPORULATION PROTEIN RELATED"/>
    <property type="match status" value="1"/>
</dbReference>
<dbReference type="SUPFAM" id="SSF52540">
    <property type="entry name" value="P-loop containing nucleoside triphosphate hydrolases"/>
    <property type="match status" value="1"/>
</dbReference>
<dbReference type="InterPro" id="IPR003593">
    <property type="entry name" value="AAA+_ATPase"/>
</dbReference>
<evidence type="ECO:0000256" key="2">
    <source>
        <dbReference type="ARBA" id="ARBA00022840"/>
    </source>
</evidence>